<protein>
    <submittedName>
        <fullName evidence="3">Uncharacterized protein LOC105057964</fullName>
    </submittedName>
</protein>
<dbReference type="PANTHER" id="PTHR33413">
    <property type="entry name" value="EXPRESSED PROTEIN"/>
    <property type="match status" value="1"/>
</dbReference>
<proteinExistence type="predicted"/>
<gene>
    <name evidence="3" type="primary">LOC105057964</name>
</gene>
<dbReference type="PANTHER" id="PTHR33413:SF1">
    <property type="entry name" value="EXPRESSED PROTEIN"/>
    <property type="match status" value="1"/>
</dbReference>
<evidence type="ECO:0000313" key="2">
    <source>
        <dbReference type="Proteomes" id="UP000504607"/>
    </source>
</evidence>
<dbReference type="RefSeq" id="XP_010939007.1">
    <property type="nucleotide sequence ID" value="XM_010940705.3"/>
</dbReference>
<name>A0A6I9SG69_ELAGV</name>
<dbReference type="Pfam" id="PF14009">
    <property type="entry name" value="PADRE"/>
    <property type="match status" value="1"/>
</dbReference>
<feature type="compositionally biased region" description="Gly residues" evidence="1">
    <location>
        <begin position="121"/>
        <end position="135"/>
    </location>
</feature>
<organism evidence="2 3">
    <name type="scientific">Elaeis guineensis var. tenera</name>
    <name type="common">Oil palm</name>
    <dbReference type="NCBI Taxonomy" id="51953"/>
    <lineage>
        <taxon>Eukaryota</taxon>
        <taxon>Viridiplantae</taxon>
        <taxon>Streptophyta</taxon>
        <taxon>Embryophyta</taxon>
        <taxon>Tracheophyta</taxon>
        <taxon>Spermatophyta</taxon>
        <taxon>Magnoliopsida</taxon>
        <taxon>Liliopsida</taxon>
        <taxon>Arecaceae</taxon>
        <taxon>Arecoideae</taxon>
        <taxon>Cocoseae</taxon>
        <taxon>Elaeidinae</taxon>
        <taxon>Elaeis</taxon>
    </lineage>
</organism>
<dbReference type="Proteomes" id="UP000504607">
    <property type="component" value="Chromosome 15"/>
</dbReference>
<dbReference type="KEGG" id="egu:105057964"/>
<keyword evidence="2" id="KW-1185">Reference proteome</keyword>
<reference evidence="3" key="1">
    <citation type="submission" date="2025-08" db="UniProtKB">
        <authorList>
            <consortium name="RefSeq"/>
        </authorList>
    </citation>
    <scope>IDENTIFICATION</scope>
</reference>
<sequence>MGNCQAAEAATVVIEHPSGRVERVYWSLSASQVMAANPGHYVAVIITSTSNSDSHDSSSSRNTPVKHLKLLRPDDTLHIGHVYRLVSFEEVLREFASKRHVKHSRLLAKQKDKPSSKKAGRGGGGEPRRGGGGGPAAEPESSREMPQAVEPPATTDAEFEELVRRLACNRRTSSGAATRHGQWRPALQSIAETGS</sequence>
<evidence type="ECO:0000256" key="1">
    <source>
        <dbReference type="SAM" id="MobiDB-lite"/>
    </source>
</evidence>
<feature type="region of interest" description="Disordered" evidence="1">
    <location>
        <begin position="102"/>
        <end position="195"/>
    </location>
</feature>
<dbReference type="OrthoDB" id="747498at2759"/>
<dbReference type="InterPro" id="IPR025322">
    <property type="entry name" value="PADRE_dom"/>
</dbReference>
<dbReference type="GeneID" id="105057964"/>
<evidence type="ECO:0000313" key="3">
    <source>
        <dbReference type="RefSeq" id="XP_010939007.1"/>
    </source>
</evidence>
<dbReference type="FunCoup" id="A0A6I9SG69">
    <property type="interactions" value="1273"/>
</dbReference>
<dbReference type="InParanoid" id="A0A6I9SG69"/>
<accession>A0A6I9SG69</accession>
<dbReference type="AlphaFoldDB" id="A0A6I9SG69"/>